<reference evidence="7 8" key="1">
    <citation type="submission" date="2019-05" db="EMBL/GenBank/DDBJ databases">
        <title>Nesterenkonia sp. GY074 isolated from the Southern Atlantic Ocean.</title>
        <authorList>
            <person name="Zhang G."/>
        </authorList>
    </citation>
    <scope>NUCLEOTIDE SEQUENCE [LARGE SCALE GENOMIC DNA]</scope>
    <source>
        <strain evidence="7 8">GY074</strain>
    </source>
</reference>
<evidence type="ECO:0000259" key="3">
    <source>
        <dbReference type="Pfam" id="PF01266"/>
    </source>
</evidence>
<dbReference type="Pfam" id="PF16350">
    <property type="entry name" value="FAO_M"/>
    <property type="match status" value="1"/>
</dbReference>
<dbReference type="Pfam" id="PF01571">
    <property type="entry name" value="GCV_T"/>
    <property type="match status" value="1"/>
</dbReference>
<dbReference type="Gene3D" id="3.30.1360.120">
    <property type="entry name" value="Probable tRNA modification gtpase trme, domain 1"/>
    <property type="match status" value="1"/>
</dbReference>
<dbReference type="RefSeq" id="WP_138253708.1">
    <property type="nucleotide sequence ID" value="NZ_VAVZ01000033.1"/>
</dbReference>
<dbReference type="SUPFAM" id="SSF51905">
    <property type="entry name" value="FAD/NAD(P)-binding domain"/>
    <property type="match status" value="1"/>
</dbReference>
<dbReference type="SUPFAM" id="SSF54373">
    <property type="entry name" value="FAD-linked reductases, C-terminal domain"/>
    <property type="match status" value="1"/>
</dbReference>
<dbReference type="Gene3D" id="3.30.9.10">
    <property type="entry name" value="D-Amino Acid Oxidase, subunit A, domain 2"/>
    <property type="match status" value="1"/>
</dbReference>
<evidence type="ECO:0000256" key="1">
    <source>
        <dbReference type="ARBA" id="ARBA00008609"/>
    </source>
</evidence>
<feature type="domain" description="GCVT N-terminal" evidence="4">
    <location>
        <begin position="441"/>
        <end position="723"/>
    </location>
</feature>
<dbReference type="InterPro" id="IPR006076">
    <property type="entry name" value="FAD-dep_OxRdtase"/>
</dbReference>
<dbReference type="OrthoDB" id="2055370at2"/>
<dbReference type="InterPro" id="IPR029043">
    <property type="entry name" value="GcvT/YgfZ_C"/>
</dbReference>
<evidence type="ECO:0000313" key="8">
    <source>
        <dbReference type="Proteomes" id="UP000310458"/>
    </source>
</evidence>
<dbReference type="InterPro" id="IPR027266">
    <property type="entry name" value="TrmE/GcvT-like"/>
</dbReference>
<dbReference type="Pfam" id="PF01266">
    <property type="entry name" value="DAO"/>
    <property type="match status" value="1"/>
</dbReference>
<name>A0A5R9BAM3_9MICC</name>
<organism evidence="7 8">
    <name type="scientific">Nesterenkonia salmonea</name>
    <dbReference type="NCBI Taxonomy" id="1804987"/>
    <lineage>
        <taxon>Bacteria</taxon>
        <taxon>Bacillati</taxon>
        <taxon>Actinomycetota</taxon>
        <taxon>Actinomycetes</taxon>
        <taxon>Micrococcales</taxon>
        <taxon>Micrococcaceae</taxon>
        <taxon>Nesterenkonia</taxon>
    </lineage>
</organism>
<gene>
    <name evidence="7" type="ORF">FEF26_11640</name>
</gene>
<dbReference type="InterPro" id="IPR036188">
    <property type="entry name" value="FAD/NAD-bd_sf"/>
</dbReference>
<comment type="caution">
    <text evidence="7">The sequence shown here is derived from an EMBL/GenBank/DDBJ whole genome shotgun (WGS) entry which is preliminary data.</text>
</comment>
<feature type="region of interest" description="Disordered" evidence="2">
    <location>
        <begin position="766"/>
        <end position="789"/>
    </location>
</feature>
<evidence type="ECO:0000259" key="5">
    <source>
        <dbReference type="Pfam" id="PF08669"/>
    </source>
</evidence>
<proteinExistence type="inferred from homology"/>
<evidence type="ECO:0000256" key="2">
    <source>
        <dbReference type="SAM" id="MobiDB-lite"/>
    </source>
</evidence>
<dbReference type="InterPro" id="IPR028896">
    <property type="entry name" value="GcvT/YgfZ/DmdA"/>
</dbReference>
<dbReference type="PANTHER" id="PTHR43757">
    <property type="entry name" value="AMINOMETHYLTRANSFERASE"/>
    <property type="match status" value="1"/>
</dbReference>
<dbReference type="SUPFAM" id="SSF103025">
    <property type="entry name" value="Folate-binding domain"/>
    <property type="match status" value="1"/>
</dbReference>
<evidence type="ECO:0000259" key="6">
    <source>
        <dbReference type="Pfam" id="PF16350"/>
    </source>
</evidence>
<dbReference type="Pfam" id="PF08669">
    <property type="entry name" value="GCV_T_C"/>
    <property type="match status" value="1"/>
</dbReference>
<dbReference type="InterPro" id="IPR032503">
    <property type="entry name" value="FAO_M"/>
</dbReference>
<evidence type="ECO:0000313" key="7">
    <source>
        <dbReference type="EMBL" id="TLP94570.1"/>
    </source>
</evidence>
<feature type="domain" description="FAD dependent oxidoreductase central" evidence="6">
    <location>
        <begin position="384"/>
        <end position="439"/>
    </location>
</feature>
<accession>A0A5R9BAM3</accession>
<dbReference type="PANTHER" id="PTHR43757:SF2">
    <property type="entry name" value="AMINOMETHYLTRANSFERASE, MITOCHONDRIAL"/>
    <property type="match status" value="1"/>
</dbReference>
<comment type="similarity">
    <text evidence="1">Belongs to the GcvT family.</text>
</comment>
<dbReference type="EMBL" id="VAVZ01000033">
    <property type="protein sequence ID" value="TLP94570.1"/>
    <property type="molecule type" value="Genomic_DNA"/>
</dbReference>
<evidence type="ECO:0000259" key="4">
    <source>
        <dbReference type="Pfam" id="PF01571"/>
    </source>
</evidence>
<dbReference type="Proteomes" id="UP000310458">
    <property type="component" value="Unassembled WGS sequence"/>
</dbReference>
<dbReference type="AlphaFoldDB" id="A0A5R9BAM3"/>
<protein>
    <submittedName>
        <fullName evidence="7">FAD-dependent oxidoreductase</fullName>
    </submittedName>
</protein>
<dbReference type="Gene3D" id="2.40.30.110">
    <property type="entry name" value="Aminomethyltransferase beta-barrel domains"/>
    <property type="match status" value="1"/>
</dbReference>
<dbReference type="Gene3D" id="3.30.70.1400">
    <property type="entry name" value="Aminomethyltransferase beta-barrel domains"/>
    <property type="match status" value="1"/>
</dbReference>
<keyword evidence="8" id="KW-1185">Reference proteome</keyword>
<dbReference type="SUPFAM" id="SSF101790">
    <property type="entry name" value="Aminomethyltransferase beta-barrel domain"/>
    <property type="match status" value="1"/>
</dbReference>
<sequence>MENLPDRAHVVVIGAGIVGSSIVRHLAELGWRDILLIDKGPLPEPGGSTDHASNFVFPVDHSKEITELTLDSIRQYTALGVLTQCGGIEVARTPERLQELRRRMTSATAWGIDAEVISPAQVKNLMPWIREDLLLAGFHTPTGAIVDAVRAGELMRTRALGLGALQVADCTEVTGLEVDAEPHGGLRGRIRAVETDRGRVEAEYVVIACGVWSPQIAALAGANIPLVPAVHQMLDLGPIPELAATEEWISVPLVRDMDARMYARQRGPDLELGSYAHRPILHEPTEIPPLGAPGQNSPTQMPFTEQDFATQLAHARQLYPELLGQHSRDGVEVTQAINGLLSLTADGAPLVGETAEVQGLWSAAAVWIKEGPGVGRALAEWMTDGAPEVDIHGADITRVSPHGRTRRHVRARAAEGFPKVYGIAHPREQWTSSRPMRTSPFHPRTHALGGEYFEVSGWERPQWYAANAPLIAEYAGRIDHRVHEWDSRWWSPIIEAEHLAMRERAAMFDLSSFTVIDIYGAGALDGVQRLAMANVDRAVGRVIYTPLLDVRGGFRSDLTIVRLAQQHFRVITGAADGARDLAWFRRHLGAELDEGRVVIHDMTSATCAIGLWGPQARSIVQRLTDDDVSHEGFRFGTARDVVLAGIPTLMVRISYVGDLGWEIHLPVEHGLALWDALWEAGRPEGLIAAGAGVYGTTGRLEKAHRLFGAELAPDRDPVEAGLALPKVKDADFLGRDAYLTARVQEPAAVLCTLALRGGGVAGPRFPSGNEPVLDDEGSPLVDGRGRRSYVTSAGPAPSLGRYIMLAYLPPERAVLGTRLQVEYLGTLLPAEVLAVGRTAPFDPEHDRVKN</sequence>
<dbReference type="InterPro" id="IPR006222">
    <property type="entry name" value="GCVT_N"/>
</dbReference>
<feature type="domain" description="Aminomethyltransferase C-terminal" evidence="5">
    <location>
        <begin position="770"/>
        <end position="833"/>
    </location>
</feature>
<dbReference type="Gene3D" id="3.50.50.60">
    <property type="entry name" value="FAD/NAD(P)-binding domain"/>
    <property type="match status" value="1"/>
</dbReference>
<dbReference type="InterPro" id="IPR013977">
    <property type="entry name" value="GcvT_C"/>
</dbReference>
<feature type="domain" description="FAD dependent oxidoreductase" evidence="3">
    <location>
        <begin position="9"/>
        <end position="381"/>
    </location>
</feature>